<dbReference type="Proteomes" id="UP000325313">
    <property type="component" value="Unassembled WGS sequence"/>
</dbReference>
<protein>
    <submittedName>
        <fullName evidence="1">Uncharacterized protein</fullName>
    </submittedName>
</protein>
<gene>
    <name evidence="1" type="ORF">PGTUg99_023403</name>
</gene>
<reference evidence="1 2" key="1">
    <citation type="submission" date="2019-05" db="EMBL/GenBank/DDBJ databases">
        <title>Emergence of the Ug99 lineage of the wheat stem rust pathogen through somatic hybridization.</title>
        <authorList>
            <person name="Li F."/>
            <person name="Upadhyaya N.M."/>
            <person name="Sperschneider J."/>
            <person name="Matny O."/>
            <person name="Nguyen-Phuc H."/>
            <person name="Mago R."/>
            <person name="Raley C."/>
            <person name="Miller M.E."/>
            <person name="Silverstein K.A.T."/>
            <person name="Henningsen E."/>
            <person name="Hirsch C.D."/>
            <person name="Visser B."/>
            <person name="Pretorius Z.A."/>
            <person name="Steffenson B.J."/>
            <person name="Schwessinger B."/>
            <person name="Dodds P.N."/>
            <person name="Figueroa M."/>
        </authorList>
    </citation>
    <scope>NUCLEOTIDE SEQUENCE [LARGE SCALE GENOMIC DNA]</scope>
    <source>
        <strain evidence="1 2">Ug99</strain>
    </source>
</reference>
<proteinExistence type="predicted"/>
<evidence type="ECO:0000313" key="1">
    <source>
        <dbReference type="EMBL" id="KAA1106759.1"/>
    </source>
</evidence>
<name>A0A5B0Q163_PUCGR</name>
<accession>A0A5B0Q163</accession>
<dbReference type="AlphaFoldDB" id="A0A5B0Q163"/>
<evidence type="ECO:0000313" key="2">
    <source>
        <dbReference type="Proteomes" id="UP000325313"/>
    </source>
</evidence>
<organism evidence="1 2">
    <name type="scientific">Puccinia graminis f. sp. tritici</name>
    <dbReference type="NCBI Taxonomy" id="56615"/>
    <lineage>
        <taxon>Eukaryota</taxon>
        <taxon>Fungi</taxon>
        <taxon>Dikarya</taxon>
        <taxon>Basidiomycota</taxon>
        <taxon>Pucciniomycotina</taxon>
        <taxon>Pucciniomycetes</taxon>
        <taxon>Pucciniales</taxon>
        <taxon>Pucciniaceae</taxon>
        <taxon>Puccinia</taxon>
    </lineage>
</organism>
<comment type="caution">
    <text evidence="1">The sequence shown here is derived from an EMBL/GenBank/DDBJ whole genome shotgun (WGS) entry which is preliminary data.</text>
</comment>
<dbReference type="EMBL" id="VDEP01000310">
    <property type="protein sequence ID" value="KAA1106759.1"/>
    <property type="molecule type" value="Genomic_DNA"/>
</dbReference>
<sequence>MKDEDSKNHPQCCSSTTTPATIDYLLQDINILIVSSPMSHPISVHRNSHKGTIRAIDNTITDYPSRNVTEEVLEDG</sequence>